<evidence type="ECO:0000313" key="3">
    <source>
        <dbReference type="Proteomes" id="UP000542742"/>
    </source>
</evidence>
<protein>
    <submittedName>
        <fullName evidence="2">Uncharacterized protein YggE</fullName>
    </submittedName>
</protein>
<dbReference type="InterPro" id="IPR007497">
    <property type="entry name" value="SIMPL/DUF541"/>
</dbReference>
<dbReference type="Proteomes" id="UP000542742">
    <property type="component" value="Unassembled WGS sequence"/>
</dbReference>
<dbReference type="PANTHER" id="PTHR34387:SF1">
    <property type="entry name" value="PERIPLASMIC IMMUNOGENIC PROTEIN"/>
    <property type="match status" value="1"/>
</dbReference>
<evidence type="ECO:0000313" key="2">
    <source>
        <dbReference type="EMBL" id="MBB4693650.1"/>
    </source>
</evidence>
<dbReference type="Gene3D" id="3.30.110.170">
    <property type="entry name" value="Protein of unknown function (DUF541), domain 1"/>
    <property type="match status" value="1"/>
</dbReference>
<dbReference type="Gene3D" id="3.30.70.2970">
    <property type="entry name" value="Protein of unknown function (DUF541), domain 2"/>
    <property type="match status" value="1"/>
</dbReference>
<dbReference type="EMBL" id="JACHMF010000001">
    <property type="protein sequence ID" value="MBB4693650.1"/>
    <property type="molecule type" value="Genomic_DNA"/>
</dbReference>
<proteinExistence type="predicted"/>
<evidence type="ECO:0000256" key="1">
    <source>
        <dbReference type="SAM" id="MobiDB-lite"/>
    </source>
</evidence>
<organism evidence="2 3">
    <name type="scientific">Paractinoplanes abujensis</name>
    <dbReference type="NCBI Taxonomy" id="882441"/>
    <lineage>
        <taxon>Bacteria</taxon>
        <taxon>Bacillati</taxon>
        <taxon>Actinomycetota</taxon>
        <taxon>Actinomycetes</taxon>
        <taxon>Micromonosporales</taxon>
        <taxon>Micromonosporaceae</taxon>
        <taxon>Paractinoplanes</taxon>
    </lineage>
</organism>
<reference evidence="2 3" key="1">
    <citation type="submission" date="2020-08" db="EMBL/GenBank/DDBJ databases">
        <title>Sequencing the genomes of 1000 actinobacteria strains.</title>
        <authorList>
            <person name="Klenk H.-P."/>
        </authorList>
    </citation>
    <scope>NUCLEOTIDE SEQUENCE [LARGE SCALE GENOMIC DNA]</scope>
    <source>
        <strain evidence="2 3">DSM 45518</strain>
    </source>
</reference>
<comment type="caution">
    <text evidence="2">The sequence shown here is derived from an EMBL/GenBank/DDBJ whole genome shotgun (WGS) entry which is preliminary data.</text>
</comment>
<dbReference type="PANTHER" id="PTHR34387">
    <property type="entry name" value="SLR1258 PROTEIN"/>
    <property type="match status" value="1"/>
</dbReference>
<dbReference type="Pfam" id="PF04402">
    <property type="entry name" value="SIMPL"/>
    <property type="match status" value="1"/>
</dbReference>
<gene>
    <name evidence="2" type="ORF">BKA14_003798</name>
</gene>
<dbReference type="InterPro" id="IPR052022">
    <property type="entry name" value="26kDa_periplasmic_antigen"/>
</dbReference>
<sequence length="225" mass="23232">MSLLLGSSPAVASADVAQRESVQVTGRGTVSGEPDTLEATFGVETSATTVAAALKQATTAATRMRDTLVRGGVTKADLQTSHVNVTSMRKDDGPITGYTVRQGLTAKIRNLSRGGALMSAAVTAGGDAARLDGVSFSIADDTALLAQARKKAFADARGKAELYAREAGRPLGRVVRVSEGATNVWPQGGQDRFAAADASVPIEPGRQQLSVTVTVEWALDPPKAP</sequence>
<keyword evidence="3" id="KW-1185">Reference proteome</keyword>
<name>A0A7W7CUI7_9ACTN</name>
<dbReference type="GO" id="GO:0006974">
    <property type="term" value="P:DNA damage response"/>
    <property type="evidence" value="ECO:0007669"/>
    <property type="project" value="TreeGrafter"/>
</dbReference>
<feature type="region of interest" description="Disordered" evidence="1">
    <location>
        <begin position="15"/>
        <end position="35"/>
    </location>
</feature>
<dbReference type="AlphaFoldDB" id="A0A7W7CUI7"/>
<accession>A0A7W7CUI7</accession>